<dbReference type="FunFam" id="3.40.640.10:FF:000033">
    <property type="entry name" value="Aspartate aminotransferase"/>
    <property type="match status" value="1"/>
</dbReference>
<keyword evidence="5" id="KW-0663">Pyridoxal phosphate</keyword>
<dbReference type="AlphaFoldDB" id="A0A9D1HJM8"/>
<name>A0A9D1HJM8_9FIRM</name>
<dbReference type="InterPro" id="IPR015422">
    <property type="entry name" value="PyrdxlP-dep_Trfase_small"/>
</dbReference>
<dbReference type="InterPro" id="IPR050596">
    <property type="entry name" value="AspAT/PAT-like"/>
</dbReference>
<dbReference type="InterPro" id="IPR004838">
    <property type="entry name" value="NHTrfase_class1_PyrdxlP-BS"/>
</dbReference>
<evidence type="ECO:0000256" key="3">
    <source>
        <dbReference type="ARBA" id="ARBA00022576"/>
    </source>
</evidence>
<dbReference type="CDD" id="cd00609">
    <property type="entry name" value="AAT_like"/>
    <property type="match status" value="1"/>
</dbReference>
<dbReference type="EMBL" id="DVMH01000022">
    <property type="protein sequence ID" value="HIU10491.1"/>
    <property type="molecule type" value="Genomic_DNA"/>
</dbReference>
<evidence type="ECO:0000256" key="2">
    <source>
        <dbReference type="ARBA" id="ARBA00007441"/>
    </source>
</evidence>
<dbReference type="EC" id="2.6.1.-" evidence="6"/>
<evidence type="ECO:0000256" key="1">
    <source>
        <dbReference type="ARBA" id="ARBA00001933"/>
    </source>
</evidence>
<dbReference type="GO" id="GO:0030170">
    <property type="term" value="F:pyridoxal phosphate binding"/>
    <property type="evidence" value="ECO:0007669"/>
    <property type="project" value="InterPro"/>
</dbReference>
<reference evidence="8" key="1">
    <citation type="submission" date="2020-10" db="EMBL/GenBank/DDBJ databases">
        <authorList>
            <person name="Gilroy R."/>
        </authorList>
    </citation>
    <scope>NUCLEOTIDE SEQUENCE</scope>
    <source>
        <strain evidence="8">2830</strain>
    </source>
</reference>
<reference evidence="8" key="2">
    <citation type="journal article" date="2021" name="PeerJ">
        <title>Extensive microbial diversity within the chicken gut microbiome revealed by metagenomics and culture.</title>
        <authorList>
            <person name="Gilroy R."/>
            <person name="Ravi A."/>
            <person name="Getino M."/>
            <person name="Pursley I."/>
            <person name="Horton D.L."/>
            <person name="Alikhan N.F."/>
            <person name="Baker D."/>
            <person name="Gharbi K."/>
            <person name="Hall N."/>
            <person name="Watson M."/>
            <person name="Adriaenssens E.M."/>
            <person name="Foster-Nyarko E."/>
            <person name="Jarju S."/>
            <person name="Secka A."/>
            <person name="Antonio M."/>
            <person name="Oren A."/>
            <person name="Chaudhuri R.R."/>
            <person name="La Ragione R."/>
            <person name="Hildebrand F."/>
            <person name="Pallen M.J."/>
        </authorList>
    </citation>
    <scope>NUCLEOTIDE SEQUENCE</scope>
    <source>
        <strain evidence="8">2830</strain>
    </source>
</reference>
<keyword evidence="3 6" id="KW-0032">Aminotransferase</keyword>
<dbReference type="PANTHER" id="PTHR46383:SF3">
    <property type="entry name" value="ASPARTATE AMINOTRANSFERASE-RELATED"/>
    <property type="match status" value="1"/>
</dbReference>
<evidence type="ECO:0000259" key="7">
    <source>
        <dbReference type="Pfam" id="PF00155"/>
    </source>
</evidence>
<dbReference type="InterPro" id="IPR015421">
    <property type="entry name" value="PyrdxlP-dep_Trfase_major"/>
</dbReference>
<evidence type="ECO:0000313" key="9">
    <source>
        <dbReference type="Proteomes" id="UP000824124"/>
    </source>
</evidence>
<comment type="cofactor">
    <cofactor evidence="1 6">
        <name>pyridoxal 5'-phosphate</name>
        <dbReference type="ChEBI" id="CHEBI:597326"/>
    </cofactor>
</comment>
<evidence type="ECO:0000313" key="8">
    <source>
        <dbReference type="EMBL" id="HIU10491.1"/>
    </source>
</evidence>
<sequence>MKKYLNRQVAAIQPSAIRKFFDLAATIPDVVSLGIGEPDFATPKQFCDAGYRSMLEGKTGYSPNPGILELRQAISNYLAGLIGVEYDPYNQIVVTVGGSEAIDATFRAIIEPGDEVIIPEPAFVSYAPCVELAGGKVIHLPLTMQEGFKLSPERLEAAITPKTKAVVLNFPCNPTGVVMTQEELNALAAPLIKHEVLAISDEIYAELLYDGRKHASIAAAPGMQDLTVLISGFSKSLAMTGWRIGYVCANPELLNGIYKIHQFSISCASTTGQYVALEGIARGHAEVERMVEEYDKRRQFIIRRFAEIGLPMCEPDGAFYAFPQISGTGLSSGDFCEQLLKQEKVACIHGSAFGDSGEGFIRCSYATSMENIARACDGIDRFVNGLK</sequence>
<protein>
    <recommendedName>
        <fullName evidence="6">Aminotransferase</fullName>
        <ecNumber evidence="6">2.6.1.-</ecNumber>
    </recommendedName>
</protein>
<dbReference type="InterPro" id="IPR015424">
    <property type="entry name" value="PyrdxlP-dep_Trfase"/>
</dbReference>
<accession>A0A9D1HJM8</accession>
<dbReference type="Gene3D" id="3.90.1150.10">
    <property type="entry name" value="Aspartate Aminotransferase, domain 1"/>
    <property type="match status" value="1"/>
</dbReference>
<dbReference type="Gene3D" id="3.40.640.10">
    <property type="entry name" value="Type I PLP-dependent aspartate aminotransferase-like (Major domain)"/>
    <property type="match status" value="1"/>
</dbReference>
<evidence type="ECO:0000256" key="4">
    <source>
        <dbReference type="ARBA" id="ARBA00022679"/>
    </source>
</evidence>
<dbReference type="PANTHER" id="PTHR46383">
    <property type="entry name" value="ASPARTATE AMINOTRANSFERASE"/>
    <property type="match status" value="1"/>
</dbReference>
<gene>
    <name evidence="8" type="ORF">IAB00_04495</name>
</gene>
<evidence type="ECO:0000256" key="6">
    <source>
        <dbReference type="RuleBase" id="RU000481"/>
    </source>
</evidence>
<evidence type="ECO:0000256" key="5">
    <source>
        <dbReference type="ARBA" id="ARBA00022898"/>
    </source>
</evidence>
<dbReference type="GO" id="GO:0006520">
    <property type="term" value="P:amino acid metabolic process"/>
    <property type="evidence" value="ECO:0007669"/>
    <property type="project" value="InterPro"/>
</dbReference>
<dbReference type="Proteomes" id="UP000824124">
    <property type="component" value="Unassembled WGS sequence"/>
</dbReference>
<dbReference type="PROSITE" id="PS00105">
    <property type="entry name" value="AA_TRANSFER_CLASS_1"/>
    <property type="match status" value="1"/>
</dbReference>
<comment type="caution">
    <text evidence="8">The sequence shown here is derived from an EMBL/GenBank/DDBJ whole genome shotgun (WGS) entry which is preliminary data.</text>
</comment>
<keyword evidence="4 6" id="KW-0808">Transferase</keyword>
<dbReference type="SUPFAM" id="SSF53383">
    <property type="entry name" value="PLP-dependent transferases"/>
    <property type="match status" value="1"/>
</dbReference>
<dbReference type="InterPro" id="IPR004839">
    <property type="entry name" value="Aminotransferase_I/II_large"/>
</dbReference>
<dbReference type="Pfam" id="PF00155">
    <property type="entry name" value="Aminotran_1_2"/>
    <property type="match status" value="1"/>
</dbReference>
<dbReference type="GO" id="GO:0008483">
    <property type="term" value="F:transaminase activity"/>
    <property type="evidence" value="ECO:0007669"/>
    <property type="project" value="UniProtKB-KW"/>
</dbReference>
<organism evidence="8 9">
    <name type="scientific">Candidatus Avidehalobacter gallistercoris</name>
    <dbReference type="NCBI Taxonomy" id="2840694"/>
    <lineage>
        <taxon>Bacteria</taxon>
        <taxon>Bacillati</taxon>
        <taxon>Bacillota</taxon>
        <taxon>Clostridia</taxon>
        <taxon>Eubacteriales</taxon>
        <taxon>Peptococcaceae</taxon>
        <taxon>Peptococcaceae incertae sedis</taxon>
        <taxon>Candidatus Avidehalobacter</taxon>
    </lineage>
</organism>
<comment type="similarity">
    <text evidence="2 6">Belongs to the class-I pyridoxal-phosphate-dependent aminotransferase family.</text>
</comment>
<feature type="domain" description="Aminotransferase class I/classII large" evidence="7">
    <location>
        <begin position="29"/>
        <end position="379"/>
    </location>
</feature>
<proteinExistence type="inferred from homology"/>